<feature type="domain" description="DUF4333" evidence="1">
    <location>
        <begin position="17"/>
        <end position="98"/>
    </location>
</feature>
<protein>
    <recommendedName>
        <fullName evidence="1">DUF4333 domain-containing protein</fullName>
    </recommendedName>
</protein>
<dbReference type="OrthoDB" id="3625154at2"/>
<dbReference type="Proteomes" id="UP000242320">
    <property type="component" value="Unassembled WGS sequence"/>
</dbReference>
<reference evidence="2 3" key="1">
    <citation type="submission" date="2017-04" db="EMBL/GenBank/DDBJ databases">
        <title>The new phylogeny of genus Mycobacterium.</title>
        <authorList>
            <person name="Tortoli E."/>
            <person name="Trovato A."/>
            <person name="Cirillo D.M."/>
        </authorList>
    </citation>
    <scope>NUCLEOTIDE SEQUENCE [LARGE SCALE GENOMIC DNA]</scope>
    <source>
        <strain evidence="2 3">DSM 45247</strain>
    </source>
</reference>
<evidence type="ECO:0000313" key="3">
    <source>
        <dbReference type="Proteomes" id="UP000242320"/>
    </source>
</evidence>
<dbReference type="Pfam" id="PF14230">
    <property type="entry name" value="DUF4333"/>
    <property type="match status" value="1"/>
</dbReference>
<name>A0A1X2KII6_9MYCO</name>
<organism evidence="2 3">
    <name type="scientific">Mycolicibacterium vulneris</name>
    <dbReference type="NCBI Taxonomy" id="547163"/>
    <lineage>
        <taxon>Bacteria</taxon>
        <taxon>Bacillati</taxon>
        <taxon>Actinomycetota</taxon>
        <taxon>Actinomycetes</taxon>
        <taxon>Mycobacteriales</taxon>
        <taxon>Mycobacteriaceae</taxon>
        <taxon>Mycolicibacterium</taxon>
    </lineage>
</organism>
<keyword evidence="3" id="KW-1185">Reference proteome</keyword>
<dbReference type="EMBL" id="NCXM01000050">
    <property type="protein sequence ID" value="OSC21594.1"/>
    <property type="molecule type" value="Genomic_DNA"/>
</dbReference>
<dbReference type="AlphaFoldDB" id="A0A1X2KII6"/>
<evidence type="ECO:0000259" key="1">
    <source>
        <dbReference type="Pfam" id="PF14230"/>
    </source>
</evidence>
<evidence type="ECO:0000313" key="2">
    <source>
        <dbReference type="EMBL" id="OSC21594.1"/>
    </source>
</evidence>
<gene>
    <name evidence="2" type="ORF">B8W69_28265</name>
</gene>
<proteinExistence type="predicted"/>
<accession>A0A1X2KII6</accession>
<comment type="caution">
    <text evidence="2">The sequence shown here is derived from an EMBL/GenBank/DDBJ whole genome shotgun (WGS) entry which is preliminary data.</text>
</comment>
<dbReference type="InterPro" id="IPR025637">
    <property type="entry name" value="DUF4333"/>
</dbReference>
<sequence length="106" mass="11096">MLWGGVGLAAVALAAGLVIGLSDPDLLLTKKLDVQAAQSEIQRVLTDDVTGYADKNVADVKCNNGENVTIKQGSSFTCQVSVDGASRRVTATFLDNNGNFEVGRPD</sequence>